<reference evidence="1 2" key="1">
    <citation type="submission" date="2024-01" db="EMBL/GenBank/DDBJ databases">
        <authorList>
            <person name="Waweru B."/>
        </authorList>
    </citation>
    <scope>NUCLEOTIDE SEQUENCE [LARGE SCALE GENOMIC DNA]</scope>
</reference>
<evidence type="ECO:0000313" key="1">
    <source>
        <dbReference type="EMBL" id="CAK7332695.1"/>
    </source>
</evidence>
<sequence>MLCIINTSSFDIVDNKFLEADGKIMSTSFELYLDMRINTLWPTPVCIDRDPVVIMWPLELLNSLLNNLLHKKRHCHFHLPSVILLPAKVLDLELGQDFVWISDVVVDDDDDKETIIWWIVIQRAWHRYFLIWPLSSMKLNLLSKAVVRILISTRLALLPI</sequence>
<protein>
    <submittedName>
        <fullName evidence="1">Uncharacterized protein</fullName>
    </submittedName>
</protein>
<proteinExistence type="predicted"/>
<name>A0AAV1REV8_9ROSI</name>
<dbReference type="AlphaFoldDB" id="A0AAV1REV8"/>
<accession>A0AAV1REV8</accession>
<dbReference type="Proteomes" id="UP001314170">
    <property type="component" value="Unassembled WGS sequence"/>
</dbReference>
<keyword evidence="2" id="KW-1185">Reference proteome</keyword>
<comment type="caution">
    <text evidence="1">The sequence shown here is derived from an EMBL/GenBank/DDBJ whole genome shotgun (WGS) entry which is preliminary data.</text>
</comment>
<evidence type="ECO:0000313" key="2">
    <source>
        <dbReference type="Proteomes" id="UP001314170"/>
    </source>
</evidence>
<organism evidence="1 2">
    <name type="scientific">Dovyalis caffra</name>
    <dbReference type="NCBI Taxonomy" id="77055"/>
    <lineage>
        <taxon>Eukaryota</taxon>
        <taxon>Viridiplantae</taxon>
        <taxon>Streptophyta</taxon>
        <taxon>Embryophyta</taxon>
        <taxon>Tracheophyta</taxon>
        <taxon>Spermatophyta</taxon>
        <taxon>Magnoliopsida</taxon>
        <taxon>eudicotyledons</taxon>
        <taxon>Gunneridae</taxon>
        <taxon>Pentapetalae</taxon>
        <taxon>rosids</taxon>
        <taxon>fabids</taxon>
        <taxon>Malpighiales</taxon>
        <taxon>Salicaceae</taxon>
        <taxon>Flacourtieae</taxon>
        <taxon>Dovyalis</taxon>
    </lineage>
</organism>
<gene>
    <name evidence="1" type="ORF">DCAF_LOCUS9112</name>
</gene>
<dbReference type="EMBL" id="CAWUPB010000913">
    <property type="protein sequence ID" value="CAK7332695.1"/>
    <property type="molecule type" value="Genomic_DNA"/>
</dbReference>